<protein>
    <submittedName>
        <fullName evidence="1">Uncharacterized protein</fullName>
    </submittedName>
</protein>
<accession>A0A2K3JV00</accession>
<evidence type="ECO:0000313" key="2">
    <source>
        <dbReference type="Proteomes" id="UP000236291"/>
    </source>
</evidence>
<reference evidence="1 2" key="1">
    <citation type="journal article" date="2014" name="Am. J. Bot.">
        <title>Genome assembly and annotation for red clover (Trifolium pratense; Fabaceae).</title>
        <authorList>
            <person name="Istvanek J."/>
            <person name="Jaros M."/>
            <person name="Krenek A."/>
            <person name="Repkova J."/>
        </authorList>
    </citation>
    <scope>NUCLEOTIDE SEQUENCE [LARGE SCALE GENOMIC DNA]</scope>
    <source>
        <strain evidence="2">cv. Tatra</strain>
        <tissue evidence="1">Young leaves</tissue>
    </source>
</reference>
<dbReference type="AlphaFoldDB" id="A0A2K3JV00"/>
<feature type="non-terminal residue" evidence="1">
    <location>
        <position position="1"/>
    </location>
</feature>
<gene>
    <name evidence="1" type="ORF">L195_g050621</name>
</gene>
<comment type="caution">
    <text evidence="1">The sequence shown here is derived from an EMBL/GenBank/DDBJ whole genome shotgun (WGS) entry which is preliminary data.</text>
</comment>
<sequence>RNVLEPFLTISARVMKLHLYFLCDMQLFTSLNDNSKIASAWE</sequence>
<name>A0A2K3JV00_TRIPR</name>
<proteinExistence type="predicted"/>
<dbReference type="EMBL" id="ASHM01077363">
    <property type="protein sequence ID" value="PNX57865.1"/>
    <property type="molecule type" value="Genomic_DNA"/>
</dbReference>
<dbReference type="Proteomes" id="UP000236291">
    <property type="component" value="Unassembled WGS sequence"/>
</dbReference>
<organism evidence="1 2">
    <name type="scientific">Trifolium pratense</name>
    <name type="common">Red clover</name>
    <dbReference type="NCBI Taxonomy" id="57577"/>
    <lineage>
        <taxon>Eukaryota</taxon>
        <taxon>Viridiplantae</taxon>
        <taxon>Streptophyta</taxon>
        <taxon>Embryophyta</taxon>
        <taxon>Tracheophyta</taxon>
        <taxon>Spermatophyta</taxon>
        <taxon>Magnoliopsida</taxon>
        <taxon>eudicotyledons</taxon>
        <taxon>Gunneridae</taxon>
        <taxon>Pentapetalae</taxon>
        <taxon>rosids</taxon>
        <taxon>fabids</taxon>
        <taxon>Fabales</taxon>
        <taxon>Fabaceae</taxon>
        <taxon>Papilionoideae</taxon>
        <taxon>50 kb inversion clade</taxon>
        <taxon>NPAAA clade</taxon>
        <taxon>Hologalegina</taxon>
        <taxon>IRL clade</taxon>
        <taxon>Trifolieae</taxon>
        <taxon>Trifolium</taxon>
    </lineage>
</organism>
<reference evidence="1 2" key="2">
    <citation type="journal article" date="2017" name="Front. Plant Sci.">
        <title>Gene Classification and Mining of Molecular Markers Useful in Red Clover (Trifolium pratense) Breeding.</title>
        <authorList>
            <person name="Istvanek J."/>
            <person name="Dluhosova J."/>
            <person name="Dluhos P."/>
            <person name="Patkova L."/>
            <person name="Nedelnik J."/>
            <person name="Repkova J."/>
        </authorList>
    </citation>
    <scope>NUCLEOTIDE SEQUENCE [LARGE SCALE GENOMIC DNA]</scope>
    <source>
        <strain evidence="2">cv. Tatra</strain>
        <tissue evidence="1">Young leaves</tissue>
    </source>
</reference>
<evidence type="ECO:0000313" key="1">
    <source>
        <dbReference type="EMBL" id="PNX57865.1"/>
    </source>
</evidence>